<dbReference type="GO" id="GO:0046872">
    <property type="term" value="F:metal ion binding"/>
    <property type="evidence" value="ECO:0007669"/>
    <property type="project" value="UniProtKB-KW"/>
</dbReference>
<keyword evidence="1 6" id="KW-0479">Metal-binding</keyword>
<dbReference type="PANTHER" id="PTHR42909:SF1">
    <property type="entry name" value="CARBOHYDRATE KINASE PFKB DOMAIN-CONTAINING PROTEIN"/>
    <property type="match status" value="1"/>
</dbReference>
<feature type="binding site" evidence="6">
    <location>
        <position position="152"/>
    </location>
    <ligand>
        <name>Mn(2+)</name>
        <dbReference type="ChEBI" id="CHEBI:29035"/>
    </ligand>
</feature>
<evidence type="ECO:0000256" key="4">
    <source>
        <dbReference type="ARBA" id="ARBA00023239"/>
    </source>
</evidence>
<dbReference type="SUPFAM" id="SSF110581">
    <property type="entry name" value="Indigoidine synthase A-like"/>
    <property type="match status" value="1"/>
</dbReference>
<dbReference type="InterPro" id="IPR022830">
    <property type="entry name" value="Indigdn_synthA-like"/>
</dbReference>
<comment type="subunit">
    <text evidence="6">Homotrimer.</text>
</comment>
<dbReference type="Pfam" id="PF04227">
    <property type="entry name" value="Indigoidine_A"/>
    <property type="match status" value="1"/>
</dbReference>
<dbReference type="HAMAP" id="MF_01876">
    <property type="entry name" value="PsiMP_glycosidase"/>
    <property type="match status" value="1"/>
</dbReference>
<evidence type="ECO:0000313" key="8">
    <source>
        <dbReference type="Proteomes" id="UP000721844"/>
    </source>
</evidence>
<feature type="binding site" evidence="6">
    <location>
        <position position="100"/>
    </location>
    <ligand>
        <name>substrate</name>
    </ligand>
</feature>
<comment type="similarity">
    <text evidence="6">Belongs to the pseudouridine-5'-phosphate glycosidase family.</text>
</comment>
<feature type="active site" description="Proton donor" evidence="6">
    <location>
        <position position="39"/>
    </location>
</feature>
<dbReference type="GO" id="GO:0004730">
    <property type="term" value="F:pseudouridylate synthase activity"/>
    <property type="evidence" value="ECO:0007669"/>
    <property type="project" value="UniProtKB-UniRule"/>
</dbReference>
<dbReference type="AlphaFoldDB" id="A0A963Z5T5"/>
<comment type="caution">
    <text evidence="7">The sequence shown here is derived from an EMBL/GenBank/DDBJ whole genome shotgun (WGS) entry which is preliminary data.</text>
</comment>
<keyword evidence="4 6" id="KW-0456">Lyase</keyword>
<reference evidence="7 8" key="1">
    <citation type="journal article" date="2021" name="Microorganisms">
        <title>Acidisoma silvae sp. nov. and Acidisomacellulosilytica sp. nov., Two Acidophilic Bacteria Isolated from Decaying Wood, Hydrolyzing Cellulose and Producing Poly-3-hydroxybutyrate.</title>
        <authorList>
            <person name="Mieszkin S."/>
            <person name="Pouder E."/>
            <person name="Uroz S."/>
            <person name="Simon-Colin C."/>
            <person name="Alain K."/>
        </authorList>
    </citation>
    <scope>NUCLEOTIDE SEQUENCE [LARGE SCALE GENOMIC DNA]</scope>
    <source>
        <strain evidence="7 8">HW T5.17</strain>
    </source>
</reference>
<dbReference type="RefSeq" id="WP_227310090.1">
    <property type="nucleotide sequence ID" value="NZ_JAESVA010000013.1"/>
</dbReference>
<dbReference type="GO" id="GO:0005737">
    <property type="term" value="C:cytoplasm"/>
    <property type="evidence" value="ECO:0007669"/>
    <property type="project" value="TreeGrafter"/>
</dbReference>
<sequence>MNGSSPSLADQPTTLSPPITLSRDVAEALQSHRPVVALESTIITHGMPFPQNLEMARQVEADCRAGNAEPATIALLDGEILVGMSAEQLERLANAPAPMKLSRADLGFALAMGRSGGTTVSATMICAALAGIEVFATGGIGGVHRDGQDSLDISADLDELARTAVTVVCAGAKAILDLPRTLEYLETRGVPVLGYQTDHLPAFWSRESPWRLPMRADTPAQIAAVMLARQRLGLGGGVLVTNPIPADDEIPYETMAILVEEALQDAKRQRVEGKAVTPFLLSRLLTLSEGQSLTANIALVRNNVRLGAAIACALAEKKGSTP</sequence>
<dbReference type="EC" id="4.2.1.70" evidence="6"/>
<comment type="cofactor">
    <cofactor evidence="6">
        <name>Mn(2+)</name>
        <dbReference type="ChEBI" id="CHEBI:29035"/>
    </cofactor>
    <text evidence="6">Binds 1 Mn(2+) ion per subunit.</text>
</comment>
<feature type="binding site" evidence="6">
    <location>
        <begin position="154"/>
        <end position="156"/>
    </location>
    <ligand>
        <name>substrate</name>
    </ligand>
</feature>
<accession>A0A963Z5T5</accession>
<dbReference type="Proteomes" id="UP000721844">
    <property type="component" value="Unassembled WGS sequence"/>
</dbReference>
<evidence type="ECO:0000313" key="7">
    <source>
        <dbReference type="EMBL" id="MCB8883435.1"/>
    </source>
</evidence>
<feature type="binding site" evidence="6">
    <location>
        <position position="120"/>
    </location>
    <ligand>
        <name>substrate</name>
    </ligand>
</feature>
<comment type="function">
    <text evidence="6">Catalyzes the reversible cleavage of pseudouridine 5'-phosphate (PsiMP) to ribose 5-phosphate and uracil. Functions biologically in the cleavage direction, as part of a pseudouridine degradation pathway.</text>
</comment>
<gene>
    <name evidence="6" type="primary">psuG</name>
    <name evidence="7" type="ORF">ACELLULO517_24520</name>
</gene>
<dbReference type="EMBL" id="JAESVA010000013">
    <property type="protein sequence ID" value="MCB8883435.1"/>
    <property type="molecule type" value="Genomic_DNA"/>
</dbReference>
<dbReference type="GO" id="GO:0046113">
    <property type="term" value="P:nucleobase catabolic process"/>
    <property type="evidence" value="ECO:0007669"/>
    <property type="project" value="UniProtKB-UniRule"/>
</dbReference>
<dbReference type="Gene3D" id="3.40.1790.10">
    <property type="entry name" value="Indigoidine synthase domain"/>
    <property type="match status" value="1"/>
</dbReference>
<evidence type="ECO:0000256" key="6">
    <source>
        <dbReference type="HAMAP-Rule" id="MF_01876"/>
    </source>
</evidence>
<protein>
    <recommendedName>
        <fullName evidence="6">Pseudouridine-5'-phosphate glycosidase</fullName>
        <shortName evidence="6">PsiMP glycosidase</shortName>
        <ecNumber evidence="6">4.2.1.70</ecNumber>
    </recommendedName>
</protein>
<keyword evidence="5 6" id="KW-0326">Glycosidase</keyword>
<feature type="active site" description="Nucleophile" evidence="6">
    <location>
        <position position="173"/>
    </location>
</feature>
<evidence type="ECO:0000256" key="1">
    <source>
        <dbReference type="ARBA" id="ARBA00022723"/>
    </source>
</evidence>
<organism evidence="7 8">
    <name type="scientific">Acidisoma cellulosilyticum</name>
    <dbReference type="NCBI Taxonomy" id="2802395"/>
    <lineage>
        <taxon>Bacteria</taxon>
        <taxon>Pseudomonadati</taxon>
        <taxon>Pseudomonadota</taxon>
        <taxon>Alphaproteobacteria</taxon>
        <taxon>Acetobacterales</taxon>
        <taxon>Acidocellaceae</taxon>
        <taxon>Acidisoma</taxon>
    </lineage>
</organism>
<dbReference type="InterPro" id="IPR007342">
    <property type="entry name" value="PsuG"/>
</dbReference>
<dbReference type="GO" id="GO:0016798">
    <property type="term" value="F:hydrolase activity, acting on glycosyl bonds"/>
    <property type="evidence" value="ECO:0007669"/>
    <property type="project" value="UniProtKB-KW"/>
</dbReference>
<keyword evidence="2 6" id="KW-0378">Hydrolase</keyword>
<dbReference type="PANTHER" id="PTHR42909">
    <property type="entry name" value="ZGC:136858"/>
    <property type="match status" value="1"/>
</dbReference>
<name>A0A963Z5T5_9PROT</name>
<evidence type="ECO:0000256" key="2">
    <source>
        <dbReference type="ARBA" id="ARBA00022801"/>
    </source>
</evidence>
<keyword evidence="8" id="KW-1185">Reference proteome</keyword>
<comment type="catalytic activity">
    <reaction evidence="6">
        <text>D-ribose 5-phosphate + uracil = psi-UMP + H2O</text>
        <dbReference type="Rhea" id="RHEA:18337"/>
        <dbReference type="ChEBI" id="CHEBI:15377"/>
        <dbReference type="ChEBI" id="CHEBI:17568"/>
        <dbReference type="ChEBI" id="CHEBI:58380"/>
        <dbReference type="ChEBI" id="CHEBI:78346"/>
        <dbReference type="EC" id="4.2.1.70"/>
    </reaction>
</comment>
<proteinExistence type="inferred from homology"/>
<evidence type="ECO:0000256" key="3">
    <source>
        <dbReference type="ARBA" id="ARBA00023211"/>
    </source>
</evidence>
<keyword evidence="3 6" id="KW-0464">Manganese</keyword>
<evidence type="ECO:0000256" key="5">
    <source>
        <dbReference type="ARBA" id="ARBA00023295"/>
    </source>
</evidence>